<gene>
    <name evidence="2" type="primary">enpp4_1</name>
    <name evidence="2" type="ORF">B7P43_G04493</name>
</gene>
<dbReference type="InterPro" id="IPR017850">
    <property type="entry name" value="Alkaline_phosphatase_core_sf"/>
</dbReference>
<dbReference type="EMBL" id="NEVH01009768">
    <property type="protein sequence ID" value="PNF32823.1"/>
    <property type="molecule type" value="Genomic_DNA"/>
</dbReference>
<dbReference type="Gene3D" id="3.30.1360.180">
    <property type="match status" value="1"/>
</dbReference>
<evidence type="ECO:0000256" key="1">
    <source>
        <dbReference type="SAM" id="Phobius"/>
    </source>
</evidence>
<dbReference type="PANTHER" id="PTHR10151">
    <property type="entry name" value="ECTONUCLEOTIDE PYROPHOSPHATASE/PHOSPHODIESTERASE"/>
    <property type="match status" value="1"/>
</dbReference>
<dbReference type="OrthoDB" id="415411at2759"/>
<feature type="transmembrane region" description="Helical" evidence="1">
    <location>
        <begin position="428"/>
        <end position="451"/>
    </location>
</feature>
<keyword evidence="1" id="KW-0812">Transmembrane</keyword>
<dbReference type="SUPFAM" id="SSF53649">
    <property type="entry name" value="Alkaline phosphatase-like"/>
    <property type="match status" value="1"/>
</dbReference>
<dbReference type="InterPro" id="IPR002591">
    <property type="entry name" value="Phosphodiest/P_Trfase"/>
</dbReference>
<dbReference type="Proteomes" id="UP000235965">
    <property type="component" value="Unassembled WGS sequence"/>
</dbReference>
<keyword evidence="3" id="KW-1185">Reference proteome</keyword>
<reference evidence="2 3" key="1">
    <citation type="submission" date="2017-12" db="EMBL/GenBank/DDBJ databases">
        <title>Hemimetabolous genomes reveal molecular basis of termite eusociality.</title>
        <authorList>
            <person name="Harrison M.C."/>
            <person name="Jongepier E."/>
            <person name="Robertson H.M."/>
            <person name="Arning N."/>
            <person name="Bitard-Feildel T."/>
            <person name="Chao H."/>
            <person name="Childers C.P."/>
            <person name="Dinh H."/>
            <person name="Doddapaneni H."/>
            <person name="Dugan S."/>
            <person name="Gowin J."/>
            <person name="Greiner C."/>
            <person name="Han Y."/>
            <person name="Hu H."/>
            <person name="Hughes D.S.T."/>
            <person name="Huylmans A.-K."/>
            <person name="Kemena C."/>
            <person name="Kremer L.P.M."/>
            <person name="Lee S.L."/>
            <person name="Lopez-Ezquerra A."/>
            <person name="Mallet L."/>
            <person name="Monroy-Kuhn J.M."/>
            <person name="Moser A."/>
            <person name="Murali S.C."/>
            <person name="Muzny D.M."/>
            <person name="Otani S."/>
            <person name="Piulachs M.-D."/>
            <person name="Poelchau M."/>
            <person name="Qu J."/>
            <person name="Schaub F."/>
            <person name="Wada-Katsumata A."/>
            <person name="Worley K.C."/>
            <person name="Xie Q."/>
            <person name="Ylla G."/>
            <person name="Poulsen M."/>
            <person name="Gibbs R.A."/>
            <person name="Schal C."/>
            <person name="Richards S."/>
            <person name="Belles X."/>
            <person name="Korb J."/>
            <person name="Bornberg-Bauer E."/>
        </authorList>
    </citation>
    <scope>NUCLEOTIDE SEQUENCE [LARGE SCALE GENOMIC DNA]</scope>
    <source>
        <tissue evidence="2">Whole body</tissue>
    </source>
</reference>
<sequence length="504" mass="58144">MARWQMHVKSILYFVLSYFKYVASISDHPVILVISYDGFRYNYLDKNITPNMNKVRISGSHADYMRNAFITKTFTNHHSIATGVYPEVHGILANDVYDPKYGKILHYGYEFWHFNDAVIPVWTLNEQAGEGRHSGVMMWPGGGDEVYLNTTLTFSHSFNSSVPFFDRVDTVLSWILHPQTPANLVFLYFEEPDKTAHIYGPESQEVREEISKVDNVTGYLVKKLQENNLTDSVNVFLLSDHGFETVTPPRIINITEVIKEMNYTIVGNSPALHIYPHDGDEDAVYSALKNASKEIGHFRVYHREEILERWHYKNNRRAPPIFVLADESYAFDDMYQYVEDYEKLTNKTITDNVTFGLHGYDNNEMNMQPYFIAFGPLIKKQYKIDPFDNVDLYSLFCYMLHLSPPVTNGTLDNVKWLLASEPDPSLPYILGGIVVAALSITALAILTVCLLRHRQKKTDPPTQSYRAIGKLDPDRTQSEMEAQHLLENNDSEDKQVYIYIYIYV</sequence>
<dbReference type="PANTHER" id="PTHR10151:SF120">
    <property type="entry name" value="BIS(5'-ADENOSYL)-TRIPHOSPHATASE"/>
    <property type="match status" value="1"/>
</dbReference>
<comment type="caution">
    <text evidence="2">The sequence shown here is derived from an EMBL/GenBank/DDBJ whole genome shotgun (WGS) entry which is preliminary data.</text>
</comment>
<dbReference type="STRING" id="105785.A0A2J7QW57"/>
<keyword evidence="1" id="KW-0472">Membrane</keyword>
<evidence type="ECO:0000313" key="2">
    <source>
        <dbReference type="EMBL" id="PNF32823.1"/>
    </source>
</evidence>
<proteinExistence type="predicted"/>
<dbReference type="CDD" id="cd16018">
    <property type="entry name" value="Enpp"/>
    <property type="match status" value="1"/>
</dbReference>
<dbReference type="GO" id="GO:0016787">
    <property type="term" value="F:hydrolase activity"/>
    <property type="evidence" value="ECO:0007669"/>
    <property type="project" value="UniProtKB-ARBA"/>
</dbReference>
<dbReference type="InParanoid" id="A0A2J7QW57"/>
<organism evidence="2 3">
    <name type="scientific">Cryptotermes secundus</name>
    <dbReference type="NCBI Taxonomy" id="105785"/>
    <lineage>
        <taxon>Eukaryota</taxon>
        <taxon>Metazoa</taxon>
        <taxon>Ecdysozoa</taxon>
        <taxon>Arthropoda</taxon>
        <taxon>Hexapoda</taxon>
        <taxon>Insecta</taxon>
        <taxon>Pterygota</taxon>
        <taxon>Neoptera</taxon>
        <taxon>Polyneoptera</taxon>
        <taxon>Dictyoptera</taxon>
        <taxon>Blattodea</taxon>
        <taxon>Blattoidea</taxon>
        <taxon>Termitoidae</taxon>
        <taxon>Kalotermitidae</taxon>
        <taxon>Cryptotermitinae</taxon>
        <taxon>Cryptotermes</taxon>
    </lineage>
</organism>
<dbReference type="Gene3D" id="3.40.720.10">
    <property type="entry name" value="Alkaline Phosphatase, subunit A"/>
    <property type="match status" value="1"/>
</dbReference>
<dbReference type="AlphaFoldDB" id="A0A2J7QW57"/>
<evidence type="ECO:0000313" key="3">
    <source>
        <dbReference type="Proteomes" id="UP000235965"/>
    </source>
</evidence>
<protein>
    <submittedName>
        <fullName evidence="2">Bis(5'-adenosyl)-triphosphatase enpp4</fullName>
    </submittedName>
</protein>
<accession>A0A2J7QW57</accession>
<name>A0A2J7QW57_9NEOP</name>
<dbReference type="Pfam" id="PF01663">
    <property type="entry name" value="Phosphodiest"/>
    <property type="match status" value="1"/>
</dbReference>
<keyword evidence="1" id="KW-1133">Transmembrane helix</keyword>